<evidence type="ECO:0000313" key="3">
    <source>
        <dbReference type="Proteomes" id="UP001159363"/>
    </source>
</evidence>
<accession>A0ABQ9INJ4</accession>
<gene>
    <name evidence="2" type="ORF">PR048_003625</name>
</gene>
<feature type="region of interest" description="Disordered" evidence="1">
    <location>
        <begin position="53"/>
        <end position="79"/>
    </location>
</feature>
<comment type="caution">
    <text evidence="2">The sequence shown here is derived from an EMBL/GenBank/DDBJ whole genome shotgun (WGS) entry which is preliminary data.</text>
</comment>
<evidence type="ECO:0000256" key="1">
    <source>
        <dbReference type="SAM" id="MobiDB-lite"/>
    </source>
</evidence>
<feature type="region of interest" description="Disordered" evidence="1">
    <location>
        <begin position="111"/>
        <end position="147"/>
    </location>
</feature>
<evidence type="ECO:0000313" key="2">
    <source>
        <dbReference type="EMBL" id="KAJ8898265.1"/>
    </source>
</evidence>
<sequence length="147" mass="15681">MGDPRKNPPASGIVRHGSHMQKSGGDPTGNLTRFALVGGELSLSCTTAAPIMQPASVDSPCPQPTRANPPASAHSPKPACDTLLPLTKHSTWLAKVSRGNDSHDAEVLRGDKHDRFLSRSSGDVCSVMDRRTAPPSLYDRSELTETR</sequence>
<protein>
    <submittedName>
        <fullName evidence="2">Uncharacterized protein</fullName>
    </submittedName>
</protein>
<dbReference type="EMBL" id="JARBHB010000001">
    <property type="protein sequence ID" value="KAJ8898265.1"/>
    <property type="molecule type" value="Genomic_DNA"/>
</dbReference>
<organism evidence="2 3">
    <name type="scientific">Dryococelus australis</name>
    <dbReference type="NCBI Taxonomy" id="614101"/>
    <lineage>
        <taxon>Eukaryota</taxon>
        <taxon>Metazoa</taxon>
        <taxon>Ecdysozoa</taxon>
        <taxon>Arthropoda</taxon>
        <taxon>Hexapoda</taxon>
        <taxon>Insecta</taxon>
        <taxon>Pterygota</taxon>
        <taxon>Neoptera</taxon>
        <taxon>Polyneoptera</taxon>
        <taxon>Phasmatodea</taxon>
        <taxon>Verophasmatodea</taxon>
        <taxon>Anareolatae</taxon>
        <taxon>Phasmatidae</taxon>
        <taxon>Eurycanthinae</taxon>
        <taxon>Dryococelus</taxon>
    </lineage>
</organism>
<proteinExistence type="predicted"/>
<dbReference type="Proteomes" id="UP001159363">
    <property type="component" value="Chromosome 1"/>
</dbReference>
<name>A0ABQ9INJ4_9NEOP</name>
<keyword evidence="3" id="KW-1185">Reference proteome</keyword>
<feature type="region of interest" description="Disordered" evidence="1">
    <location>
        <begin position="1"/>
        <end position="31"/>
    </location>
</feature>
<reference evidence="2 3" key="1">
    <citation type="submission" date="2023-02" db="EMBL/GenBank/DDBJ databases">
        <title>LHISI_Scaffold_Assembly.</title>
        <authorList>
            <person name="Stuart O.P."/>
            <person name="Cleave R."/>
            <person name="Magrath M.J.L."/>
            <person name="Mikheyev A.S."/>
        </authorList>
    </citation>
    <scope>NUCLEOTIDE SEQUENCE [LARGE SCALE GENOMIC DNA]</scope>
    <source>
        <strain evidence="2">Daus_M_001</strain>
        <tissue evidence="2">Leg muscle</tissue>
    </source>
</reference>